<evidence type="ECO:0000313" key="4">
    <source>
        <dbReference type="Proteomes" id="UP000288587"/>
    </source>
</evidence>
<protein>
    <submittedName>
        <fullName evidence="3">PEP-CTERM sorting domain-containing protein</fullName>
    </submittedName>
</protein>
<reference evidence="3 4" key="1">
    <citation type="submission" date="2019-01" db="EMBL/GenBank/DDBJ databases">
        <authorList>
            <person name="Chen W.-M."/>
        </authorList>
    </citation>
    <scope>NUCLEOTIDE SEQUENCE [LARGE SCALE GENOMIC DNA]</scope>
    <source>
        <strain evidence="3 4">CCP-18</strain>
    </source>
</reference>
<sequence length="203" mass="21056">MTKKLIRFLFAALVVAPAMSSAGVVQVSGPAGMSQGTYTTEDFEDGAFAPGAAYSASSGIRRLGGSGIQHAGNFGLTTNSFPDPITISFAAPTSSVGLWFGNDDLCCSRGFTAFMDVFDANGWLATLSVVANMNDVNDQFLGFISDELVTSVTVRYGSGSDVGLFHGIDDVMFNAAQVPEPGSLALGGLALLGFAASRKSRKK</sequence>
<accession>A0A3S2UDB2</accession>
<organism evidence="3 4">
    <name type="scientific">Inhella crocodyli</name>
    <dbReference type="NCBI Taxonomy" id="2499851"/>
    <lineage>
        <taxon>Bacteria</taxon>
        <taxon>Pseudomonadati</taxon>
        <taxon>Pseudomonadota</taxon>
        <taxon>Betaproteobacteria</taxon>
        <taxon>Burkholderiales</taxon>
        <taxon>Sphaerotilaceae</taxon>
        <taxon>Inhella</taxon>
    </lineage>
</organism>
<gene>
    <name evidence="3" type="ORF">EOD73_12695</name>
</gene>
<dbReference type="NCBIfam" id="TIGR02595">
    <property type="entry name" value="PEP_CTERM"/>
    <property type="match status" value="1"/>
</dbReference>
<evidence type="ECO:0000313" key="3">
    <source>
        <dbReference type="EMBL" id="RVT84970.1"/>
    </source>
</evidence>
<dbReference type="Pfam" id="PF07589">
    <property type="entry name" value="PEP-CTERM"/>
    <property type="match status" value="1"/>
</dbReference>
<comment type="caution">
    <text evidence="3">The sequence shown here is derived from an EMBL/GenBank/DDBJ whole genome shotgun (WGS) entry which is preliminary data.</text>
</comment>
<dbReference type="OrthoDB" id="9255792at2"/>
<dbReference type="AlphaFoldDB" id="A0A3S2UDB2"/>
<evidence type="ECO:0000256" key="1">
    <source>
        <dbReference type="SAM" id="SignalP"/>
    </source>
</evidence>
<dbReference type="Proteomes" id="UP000288587">
    <property type="component" value="Unassembled WGS sequence"/>
</dbReference>
<feature type="signal peptide" evidence="1">
    <location>
        <begin position="1"/>
        <end position="22"/>
    </location>
</feature>
<feature type="chain" id="PRO_5018655958" evidence="1">
    <location>
        <begin position="23"/>
        <end position="203"/>
    </location>
</feature>
<feature type="domain" description="Ice-binding protein C-terminal" evidence="2">
    <location>
        <begin position="177"/>
        <end position="199"/>
    </location>
</feature>
<keyword evidence="4" id="KW-1185">Reference proteome</keyword>
<dbReference type="EMBL" id="SACM01000003">
    <property type="protein sequence ID" value="RVT84970.1"/>
    <property type="molecule type" value="Genomic_DNA"/>
</dbReference>
<evidence type="ECO:0000259" key="2">
    <source>
        <dbReference type="Pfam" id="PF07589"/>
    </source>
</evidence>
<name>A0A3S2UDB2_9BURK</name>
<dbReference type="InterPro" id="IPR013424">
    <property type="entry name" value="Ice-binding_C"/>
</dbReference>
<proteinExistence type="predicted"/>
<dbReference type="RefSeq" id="WP_127683373.1">
    <property type="nucleotide sequence ID" value="NZ_SACM01000003.1"/>
</dbReference>
<keyword evidence="1" id="KW-0732">Signal</keyword>